<evidence type="ECO:0000256" key="5">
    <source>
        <dbReference type="ARBA" id="ARBA00022729"/>
    </source>
</evidence>
<dbReference type="EMBL" id="JBHRSP010000014">
    <property type="protein sequence ID" value="MFC3073007.1"/>
    <property type="molecule type" value="Genomic_DNA"/>
</dbReference>
<dbReference type="RefSeq" id="WP_257317052.1">
    <property type="nucleotide sequence ID" value="NZ_JANFDG010000025.1"/>
</dbReference>
<evidence type="ECO:0000256" key="1">
    <source>
        <dbReference type="ARBA" id="ARBA00009521"/>
    </source>
</evidence>
<protein>
    <recommendedName>
        <fullName evidence="10">Porin</fullName>
    </recommendedName>
</protein>
<name>A0ABV7DEA7_9HYPH</name>
<evidence type="ECO:0000313" key="12">
    <source>
        <dbReference type="Proteomes" id="UP001595377"/>
    </source>
</evidence>
<keyword evidence="7 10" id="KW-0626">Porin</keyword>
<gene>
    <name evidence="11" type="ORF">ACFOHH_07835</name>
</gene>
<keyword evidence="8 10" id="KW-0472">Membrane</keyword>
<dbReference type="Gene3D" id="2.40.160.40">
    <property type="entry name" value="monomeric porin ompg"/>
    <property type="match status" value="1"/>
</dbReference>
<evidence type="ECO:0000256" key="2">
    <source>
        <dbReference type="ARBA" id="ARBA00022448"/>
    </source>
</evidence>
<keyword evidence="12" id="KW-1185">Reference proteome</keyword>
<feature type="signal peptide" evidence="10">
    <location>
        <begin position="1"/>
        <end position="22"/>
    </location>
</feature>
<keyword evidence="6 10" id="KW-0406">Ion transport</keyword>
<feature type="chain" id="PRO_5045012137" description="Porin" evidence="10">
    <location>
        <begin position="23"/>
        <end position="336"/>
    </location>
</feature>
<evidence type="ECO:0000256" key="7">
    <source>
        <dbReference type="ARBA" id="ARBA00023114"/>
    </source>
</evidence>
<dbReference type="Proteomes" id="UP001595377">
    <property type="component" value="Unassembled WGS sequence"/>
</dbReference>
<keyword evidence="2 10" id="KW-0813">Transport</keyword>
<keyword evidence="5 10" id="KW-0732">Signal</keyword>
<comment type="caution">
    <text evidence="11">The sequence shown here is derived from an EMBL/GenBank/DDBJ whole genome shotgun (WGS) entry which is preliminary data.</text>
</comment>
<comment type="subcellular location">
    <subcellularLocation>
        <location evidence="10">Cell outer membrane</location>
        <topology evidence="10">Multi-pass membrane protein</topology>
    </subcellularLocation>
</comment>
<comment type="domain">
    <text evidence="10">Consists of 16-stranded beta-barrel sheets, with large surface-exposed loops, that form a transmembrane pore at the center of each barrel. The pore is partially ocluded by a peptide loop that folds into the pore lumen.</text>
</comment>
<evidence type="ECO:0000256" key="3">
    <source>
        <dbReference type="ARBA" id="ARBA00022452"/>
    </source>
</evidence>
<keyword evidence="3 10" id="KW-1134">Transmembrane beta strand</keyword>
<reference evidence="12" key="1">
    <citation type="journal article" date="2019" name="Int. J. Syst. Evol. Microbiol.">
        <title>The Global Catalogue of Microorganisms (GCM) 10K type strain sequencing project: providing services to taxonomists for standard genome sequencing and annotation.</title>
        <authorList>
            <consortium name="The Broad Institute Genomics Platform"/>
            <consortium name="The Broad Institute Genome Sequencing Center for Infectious Disease"/>
            <person name="Wu L."/>
            <person name="Ma J."/>
        </authorList>
    </citation>
    <scope>NUCLEOTIDE SEQUENCE [LARGE SCALE GENOMIC DNA]</scope>
    <source>
        <strain evidence="12">KCTC 52677</strain>
    </source>
</reference>
<proteinExistence type="inferred from homology"/>
<evidence type="ECO:0000256" key="10">
    <source>
        <dbReference type="RuleBase" id="RU364005"/>
    </source>
</evidence>
<accession>A0ABV7DEA7</accession>
<keyword evidence="9 10" id="KW-0998">Cell outer membrane</keyword>
<dbReference type="Pfam" id="PF02530">
    <property type="entry name" value="Porin_2"/>
    <property type="match status" value="1"/>
</dbReference>
<comment type="function">
    <text evidence="10">Forms passive diffusion pores that allow small molecular weight hydrophilic materials across the outer membrane.</text>
</comment>
<dbReference type="InterPro" id="IPR053713">
    <property type="entry name" value="Bact_OM_Channel_sf"/>
</dbReference>
<dbReference type="SUPFAM" id="SSF56935">
    <property type="entry name" value="Porins"/>
    <property type="match status" value="1"/>
</dbReference>
<sequence>MNIKSLLIGSAAALVAVSGAQAADAIVAAEPEPLEYVRVCDAFGAGFFYIPGTETCLRVGGYARVELGFNSEGVNLAGGDNRLNTLARGHVFFDARNDTEYGTLRSFISFQGNAVNNDNTQVEVDEAYIDIAGLRVGYFMNWWDDGFVGETDSIGFLTEGTAARYWYDGGQFGAGLAVEELDVYNTIDTDHVGLSGKIQAAFGPATFDVIGSYDTSFEEGAVQARISAEVGPGTFQAGIAYFSGVSNYSGALGDEYEWTAVVAYEAKVTDKFTVTPAFQYAWDRFGGGVLPAGGDDWKVGVTAGYQITEGLSTLATINYQDEPDAVTGFLRLQRDF</sequence>
<keyword evidence="4 10" id="KW-0812">Transmembrane</keyword>
<evidence type="ECO:0000256" key="9">
    <source>
        <dbReference type="ARBA" id="ARBA00023237"/>
    </source>
</evidence>
<evidence type="ECO:0000256" key="4">
    <source>
        <dbReference type="ARBA" id="ARBA00022692"/>
    </source>
</evidence>
<comment type="similarity">
    <text evidence="1 10">Belongs to the alphaproteobacteria porin family.</text>
</comment>
<dbReference type="InterPro" id="IPR003684">
    <property type="entry name" value="Porin_alphabac"/>
</dbReference>
<evidence type="ECO:0000256" key="6">
    <source>
        <dbReference type="ARBA" id="ARBA00023065"/>
    </source>
</evidence>
<evidence type="ECO:0000313" key="11">
    <source>
        <dbReference type="EMBL" id="MFC3073007.1"/>
    </source>
</evidence>
<organism evidence="11 12">
    <name type="scientific">Shinella pollutisoli</name>
    <dbReference type="NCBI Taxonomy" id="2250594"/>
    <lineage>
        <taxon>Bacteria</taxon>
        <taxon>Pseudomonadati</taxon>
        <taxon>Pseudomonadota</taxon>
        <taxon>Alphaproteobacteria</taxon>
        <taxon>Hyphomicrobiales</taxon>
        <taxon>Rhizobiaceae</taxon>
        <taxon>Shinella</taxon>
    </lineage>
</organism>
<evidence type="ECO:0000256" key="8">
    <source>
        <dbReference type="ARBA" id="ARBA00023136"/>
    </source>
</evidence>